<evidence type="ECO:0000259" key="13">
    <source>
        <dbReference type="PROSITE" id="PS50109"/>
    </source>
</evidence>
<keyword evidence="5" id="KW-1003">Cell membrane</keyword>
<gene>
    <name evidence="14" type="ORF">H5V45_10580</name>
</gene>
<evidence type="ECO:0000313" key="15">
    <source>
        <dbReference type="Proteomes" id="UP000523955"/>
    </source>
</evidence>
<dbReference type="Pfam" id="PF08448">
    <property type="entry name" value="PAS_4"/>
    <property type="match status" value="1"/>
</dbReference>
<dbReference type="CDD" id="cd00130">
    <property type="entry name" value="PAS"/>
    <property type="match status" value="1"/>
</dbReference>
<comment type="subcellular location">
    <subcellularLocation>
        <location evidence="2">Cell membrane</location>
    </subcellularLocation>
    <subcellularLocation>
        <location evidence="3">Membrane raft</location>
        <topology evidence="3">Multi-pass membrane protein</topology>
    </subcellularLocation>
</comment>
<keyword evidence="12" id="KW-0472">Membrane</keyword>
<evidence type="ECO:0000256" key="8">
    <source>
        <dbReference type="ARBA" id="ARBA00022741"/>
    </source>
</evidence>
<dbReference type="InterPro" id="IPR003594">
    <property type="entry name" value="HATPase_dom"/>
</dbReference>
<feature type="domain" description="Histidine kinase" evidence="13">
    <location>
        <begin position="127"/>
        <end position="345"/>
    </location>
</feature>
<evidence type="ECO:0000256" key="2">
    <source>
        <dbReference type="ARBA" id="ARBA00004236"/>
    </source>
</evidence>
<dbReference type="EMBL" id="JACKXE010000001">
    <property type="protein sequence ID" value="MBB6627766.1"/>
    <property type="molecule type" value="Genomic_DNA"/>
</dbReference>
<dbReference type="Gene3D" id="3.30.565.10">
    <property type="entry name" value="Histidine kinase-like ATPase, C-terminal domain"/>
    <property type="match status" value="1"/>
</dbReference>
<evidence type="ECO:0000256" key="9">
    <source>
        <dbReference type="ARBA" id="ARBA00022777"/>
    </source>
</evidence>
<dbReference type="PANTHER" id="PTHR43711">
    <property type="entry name" value="TWO-COMPONENT HISTIDINE KINASE"/>
    <property type="match status" value="1"/>
</dbReference>
<keyword evidence="8" id="KW-0547">Nucleotide-binding</keyword>
<dbReference type="InterPro" id="IPR005467">
    <property type="entry name" value="His_kinase_dom"/>
</dbReference>
<dbReference type="SUPFAM" id="SSF47384">
    <property type="entry name" value="Homodimeric domain of signal transducing histidine kinase"/>
    <property type="match status" value="1"/>
</dbReference>
<dbReference type="PROSITE" id="PS50109">
    <property type="entry name" value="HIS_KIN"/>
    <property type="match status" value="1"/>
</dbReference>
<dbReference type="GO" id="GO:0000155">
    <property type="term" value="F:phosphorelay sensor kinase activity"/>
    <property type="evidence" value="ECO:0007669"/>
    <property type="project" value="InterPro"/>
</dbReference>
<dbReference type="SUPFAM" id="SSF55874">
    <property type="entry name" value="ATPase domain of HSP90 chaperone/DNA topoisomerase II/histidine kinase"/>
    <property type="match status" value="1"/>
</dbReference>
<evidence type="ECO:0000256" key="7">
    <source>
        <dbReference type="ARBA" id="ARBA00022679"/>
    </source>
</evidence>
<dbReference type="Pfam" id="PF00512">
    <property type="entry name" value="HisKA"/>
    <property type="match status" value="1"/>
</dbReference>
<dbReference type="Gene3D" id="3.30.450.20">
    <property type="entry name" value="PAS domain"/>
    <property type="match status" value="1"/>
</dbReference>
<dbReference type="InterPro" id="IPR035965">
    <property type="entry name" value="PAS-like_dom_sf"/>
</dbReference>
<dbReference type="SMART" id="SM00388">
    <property type="entry name" value="HisKA"/>
    <property type="match status" value="1"/>
</dbReference>
<evidence type="ECO:0000256" key="10">
    <source>
        <dbReference type="ARBA" id="ARBA00022840"/>
    </source>
</evidence>
<accession>A0A7X0RG94</accession>
<keyword evidence="11" id="KW-0902">Two-component regulatory system</keyword>
<dbReference type="PANTHER" id="PTHR43711:SF31">
    <property type="entry name" value="HISTIDINE KINASE"/>
    <property type="match status" value="1"/>
</dbReference>
<dbReference type="InterPro" id="IPR000014">
    <property type="entry name" value="PAS"/>
</dbReference>
<dbReference type="Proteomes" id="UP000523955">
    <property type="component" value="Unassembled WGS sequence"/>
</dbReference>
<dbReference type="GO" id="GO:0005524">
    <property type="term" value="F:ATP binding"/>
    <property type="evidence" value="ECO:0007669"/>
    <property type="project" value="UniProtKB-KW"/>
</dbReference>
<keyword evidence="9" id="KW-0418">Kinase</keyword>
<evidence type="ECO:0000256" key="11">
    <source>
        <dbReference type="ARBA" id="ARBA00023012"/>
    </source>
</evidence>
<dbReference type="SMART" id="SM00387">
    <property type="entry name" value="HATPase_c"/>
    <property type="match status" value="1"/>
</dbReference>
<dbReference type="Pfam" id="PF02518">
    <property type="entry name" value="HATPase_c"/>
    <property type="match status" value="1"/>
</dbReference>
<reference evidence="14 15" key="1">
    <citation type="submission" date="2020-08" db="EMBL/GenBank/DDBJ databases">
        <authorList>
            <person name="Seo M.-J."/>
        </authorList>
    </citation>
    <scope>NUCLEOTIDE SEQUENCE [LARGE SCALE GENOMIC DNA]</scope>
    <source>
        <strain evidence="14 15">KIGAM211</strain>
    </source>
</reference>
<dbReference type="FunFam" id="1.10.287.130:FF:000001">
    <property type="entry name" value="Two-component sensor histidine kinase"/>
    <property type="match status" value="1"/>
</dbReference>
<evidence type="ECO:0000256" key="4">
    <source>
        <dbReference type="ARBA" id="ARBA00012438"/>
    </source>
</evidence>
<comment type="catalytic activity">
    <reaction evidence="1">
        <text>ATP + protein L-histidine = ADP + protein N-phospho-L-histidine.</text>
        <dbReference type="EC" id="2.7.13.3"/>
    </reaction>
</comment>
<dbReference type="CDD" id="cd00075">
    <property type="entry name" value="HATPase"/>
    <property type="match status" value="1"/>
</dbReference>
<comment type="caution">
    <text evidence="14">The sequence shown here is derived from an EMBL/GenBank/DDBJ whole genome shotgun (WGS) entry which is preliminary data.</text>
</comment>
<dbReference type="InterPro" id="IPR036097">
    <property type="entry name" value="HisK_dim/P_sf"/>
</dbReference>
<organism evidence="14 15">
    <name type="scientific">Nocardioides luti</name>
    <dbReference type="NCBI Taxonomy" id="2761101"/>
    <lineage>
        <taxon>Bacteria</taxon>
        <taxon>Bacillati</taxon>
        <taxon>Actinomycetota</taxon>
        <taxon>Actinomycetes</taxon>
        <taxon>Propionibacteriales</taxon>
        <taxon>Nocardioidaceae</taxon>
        <taxon>Nocardioides</taxon>
    </lineage>
</organism>
<keyword evidence="6" id="KW-0597">Phosphoprotein</keyword>
<sequence length="345" mass="36846">MSGPDHFRAAFTQFTVGALVLTPVADGLEVVDANQAAAELLGVDLPSLLGQPSGHASKQEDLARILAAVDRLLAGSLDRWEAELELHDTPVRWVRLVLTALPPDGVRPLLLAQLSELDRARSDFVSSVSHELRTPLTTVLGYTEVLLSGAAGPLTDQQTGMLLRIEQNGDRLLALLEDLLTLSRIEAGSFRIERREVDLVATVARAVRTTSPLLDGRRLGLTVSTDRIAVKVPGDAEQLERVVVNLLSNAVKFTPDGGQISVSVEGDDHGGTVHVTDTGMGVPAEDHEQLFTRFFRSSTAYDRAIPGTGLGLSIVKSIVDGHGGAVSVRSAPARGSRFSVRLPAR</sequence>
<keyword evidence="7" id="KW-0808">Transferase</keyword>
<dbReference type="EC" id="2.7.13.3" evidence="4"/>
<dbReference type="InterPro" id="IPR036890">
    <property type="entry name" value="HATPase_C_sf"/>
</dbReference>
<keyword evidence="15" id="KW-1185">Reference proteome</keyword>
<dbReference type="AlphaFoldDB" id="A0A7X0RG94"/>
<dbReference type="InterPro" id="IPR050736">
    <property type="entry name" value="Sensor_HK_Regulatory"/>
</dbReference>
<evidence type="ECO:0000256" key="1">
    <source>
        <dbReference type="ARBA" id="ARBA00000085"/>
    </source>
</evidence>
<proteinExistence type="predicted"/>
<dbReference type="InterPro" id="IPR003661">
    <property type="entry name" value="HisK_dim/P_dom"/>
</dbReference>
<dbReference type="CDD" id="cd00082">
    <property type="entry name" value="HisKA"/>
    <property type="match status" value="1"/>
</dbReference>
<evidence type="ECO:0000256" key="3">
    <source>
        <dbReference type="ARBA" id="ARBA00004314"/>
    </source>
</evidence>
<dbReference type="PRINTS" id="PR00344">
    <property type="entry name" value="BCTRLSENSOR"/>
</dbReference>
<evidence type="ECO:0000256" key="6">
    <source>
        <dbReference type="ARBA" id="ARBA00022553"/>
    </source>
</evidence>
<name>A0A7X0RG94_9ACTN</name>
<evidence type="ECO:0000256" key="12">
    <source>
        <dbReference type="ARBA" id="ARBA00023136"/>
    </source>
</evidence>
<dbReference type="FunFam" id="3.30.565.10:FF:000023">
    <property type="entry name" value="PAS domain-containing sensor histidine kinase"/>
    <property type="match status" value="1"/>
</dbReference>
<dbReference type="SUPFAM" id="SSF55785">
    <property type="entry name" value="PYP-like sensor domain (PAS domain)"/>
    <property type="match status" value="1"/>
</dbReference>
<dbReference type="GO" id="GO:0045121">
    <property type="term" value="C:membrane raft"/>
    <property type="evidence" value="ECO:0007669"/>
    <property type="project" value="UniProtKB-SubCell"/>
</dbReference>
<dbReference type="RefSeq" id="WP_185252894.1">
    <property type="nucleotide sequence ID" value="NZ_JACKXE010000001.1"/>
</dbReference>
<protein>
    <recommendedName>
        <fullName evidence="4">histidine kinase</fullName>
        <ecNumber evidence="4">2.7.13.3</ecNumber>
    </recommendedName>
</protein>
<evidence type="ECO:0000313" key="14">
    <source>
        <dbReference type="EMBL" id="MBB6627766.1"/>
    </source>
</evidence>
<dbReference type="GO" id="GO:0005886">
    <property type="term" value="C:plasma membrane"/>
    <property type="evidence" value="ECO:0007669"/>
    <property type="project" value="UniProtKB-SubCell"/>
</dbReference>
<dbReference type="InterPro" id="IPR004358">
    <property type="entry name" value="Sig_transdc_His_kin-like_C"/>
</dbReference>
<evidence type="ECO:0000256" key="5">
    <source>
        <dbReference type="ARBA" id="ARBA00022475"/>
    </source>
</evidence>
<dbReference type="InterPro" id="IPR013656">
    <property type="entry name" value="PAS_4"/>
</dbReference>
<dbReference type="Gene3D" id="1.10.287.130">
    <property type="match status" value="1"/>
</dbReference>
<keyword evidence="10" id="KW-0067">ATP-binding</keyword>